<dbReference type="InterPro" id="IPR010982">
    <property type="entry name" value="Lambda_DNA-bd_dom_sf"/>
</dbReference>
<gene>
    <name evidence="8" type="ORF">CP967_12875</name>
</gene>
<dbReference type="SMART" id="SM00530">
    <property type="entry name" value="HTH_XRE"/>
    <property type="match status" value="1"/>
</dbReference>
<reference evidence="8 9" key="1">
    <citation type="submission" date="2017-09" db="EMBL/GenBank/DDBJ databases">
        <authorList>
            <person name="Lee N."/>
            <person name="Cho B.-K."/>
        </authorList>
    </citation>
    <scope>NUCLEOTIDE SEQUENCE [LARGE SCALE GENOMIC DNA]</scope>
    <source>
        <strain evidence="8 9">ATCC 12769</strain>
    </source>
</reference>
<dbReference type="PANTHER" id="PTHR43133:SF8">
    <property type="entry name" value="RNA POLYMERASE SIGMA FACTOR HI_1459-RELATED"/>
    <property type="match status" value="1"/>
</dbReference>
<dbReference type="KEGG" id="snk:CP967_12875"/>
<keyword evidence="4" id="KW-0238">DNA-binding</keyword>
<feature type="domain" description="HTH cro/C1-type" evidence="7">
    <location>
        <begin position="21"/>
        <end position="55"/>
    </location>
</feature>
<evidence type="ECO:0000256" key="2">
    <source>
        <dbReference type="ARBA" id="ARBA00023015"/>
    </source>
</evidence>
<dbReference type="Gene3D" id="1.10.1740.10">
    <property type="match status" value="1"/>
</dbReference>
<dbReference type="InterPro" id="IPR013324">
    <property type="entry name" value="RNA_pol_sigma_r3/r4-like"/>
</dbReference>
<feature type="region of interest" description="Disordered" evidence="6">
    <location>
        <begin position="43"/>
        <end position="152"/>
    </location>
</feature>
<protein>
    <submittedName>
        <fullName evidence="8">Helix-turn-helix domain-containing protein</fullName>
    </submittedName>
</protein>
<dbReference type="InterPro" id="IPR013249">
    <property type="entry name" value="RNA_pol_sigma70_r4_t2"/>
</dbReference>
<evidence type="ECO:0000256" key="3">
    <source>
        <dbReference type="ARBA" id="ARBA00023082"/>
    </source>
</evidence>
<evidence type="ECO:0000313" key="9">
    <source>
        <dbReference type="Proteomes" id="UP000326178"/>
    </source>
</evidence>
<dbReference type="Pfam" id="PF01381">
    <property type="entry name" value="HTH_3"/>
    <property type="match status" value="1"/>
</dbReference>
<dbReference type="Proteomes" id="UP000326178">
    <property type="component" value="Chromosome"/>
</dbReference>
<accession>A0A5J6FD41</accession>
<dbReference type="InterPro" id="IPR036388">
    <property type="entry name" value="WH-like_DNA-bd_sf"/>
</dbReference>
<dbReference type="GO" id="GO:0016987">
    <property type="term" value="F:sigma factor activity"/>
    <property type="evidence" value="ECO:0007669"/>
    <property type="project" value="UniProtKB-KW"/>
</dbReference>
<dbReference type="SUPFAM" id="SSF88659">
    <property type="entry name" value="Sigma3 and sigma4 domains of RNA polymerase sigma factors"/>
    <property type="match status" value="1"/>
</dbReference>
<feature type="compositionally biased region" description="Low complexity" evidence="6">
    <location>
        <begin position="140"/>
        <end position="152"/>
    </location>
</feature>
<keyword evidence="3" id="KW-0731">Sigma factor</keyword>
<evidence type="ECO:0000256" key="4">
    <source>
        <dbReference type="ARBA" id="ARBA00023125"/>
    </source>
</evidence>
<keyword evidence="5" id="KW-0804">Transcription</keyword>
<keyword evidence="9" id="KW-1185">Reference proteome</keyword>
<feature type="region of interest" description="Disordered" evidence="6">
    <location>
        <begin position="1"/>
        <end position="20"/>
    </location>
</feature>
<dbReference type="SUPFAM" id="SSF47413">
    <property type="entry name" value="lambda repressor-like DNA-binding domains"/>
    <property type="match status" value="1"/>
</dbReference>
<dbReference type="PROSITE" id="PS50943">
    <property type="entry name" value="HTH_CROC1"/>
    <property type="match status" value="1"/>
</dbReference>
<evidence type="ECO:0000256" key="5">
    <source>
        <dbReference type="ARBA" id="ARBA00023163"/>
    </source>
</evidence>
<dbReference type="InterPro" id="IPR039425">
    <property type="entry name" value="RNA_pol_sigma-70-like"/>
</dbReference>
<name>A0A5J6FD41_9ACTN</name>
<sequence length="437" mass="45844">MTRRTTGPAPAVPLPSPKERRRLREARALSEEQLAAAVGVTAATIRSWETGRTSPRGRRRAAYARAIGSTGPGPEPSTKPSAKPSPAPAGSGVTPGAEGAEGTENAAVGTSGTTPAPVASPLPSALPATTPEPATPEPSAPAAAPEPAARAAALAAPDATSAAVLLTPEQAFDALYLHTAPGLVRQTYVLTGHRKLARQSVERAFQVAWARWPEVARDRDPAGWVRAVAYEYAMSPWRRLRLGRRRPDALPEEPERRALLSALLAMPPSYRRALLLHDGVGLGLAETAAETEASTPATAGRLVRARAAVAERLPELADAASSGRRSPVLRERLGALALAEHVPAPSAPSAVRRGGERRAGRWTRATVSFGALLVGATCFTLSTAPTQYVAPIAPAERVEGVPALSGPQKLTPQDLELRKTLSRELNHGPERLVPHIP</sequence>
<feature type="compositionally biased region" description="Low complexity" evidence="6">
    <location>
        <begin position="88"/>
        <end position="132"/>
    </location>
</feature>
<dbReference type="InterPro" id="IPR001387">
    <property type="entry name" value="Cro/C1-type_HTH"/>
</dbReference>
<keyword evidence="2" id="KW-0805">Transcription regulation</keyword>
<evidence type="ECO:0000256" key="1">
    <source>
        <dbReference type="ARBA" id="ARBA00010641"/>
    </source>
</evidence>
<dbReference type="Gene3D" id="1.10.260.40">
    <property type="entry name" value="lambda repressor-like DNA-binding domains"/>
    <property type="match status" value="1"/>
</dbReference>
<proteinExistence type="inferred from homology"/>
<evidence type="ECO:0000256" key="6">
    <source>
        <dbReference type="SAM" id="MobiDB-lite"/>
    </source>
</evidence>
<dbReference type="PANTHER" id="PTHR43133">
    <property type="entry name" value="RNA POLYMERASE ECF-TYPE SIGMA FACTO"/>
    <property type="match status" value="1"/>
</dbReference>
<dbReference type="GO" id="GO:0003677">
    <property type="term" value="F:DNA binding"/>
    <property type="evidence" value="ECO:0007669"/>
    <property type="project" value="UniProtKB-KW"/>
</dbReference>
<comment type="similarity">
    <text evidence="1">Belongs to the sigma-70 factor family. ECF subfamily.</text>
</comment>
<feature type="compositionally biased region" description="Pro residues" evidence="6">
    <location>
        <begin position="73"/>
        <end position="87"/>
    </location>
</feature>
<organism evidence="8 9">
    <name type="scientific">Streptomyces nitrosporeus</name>
    <dbReference type="NCBI Taxonomy" id="28894"/>
    <lineage>
        <taxon>Bacteria</taxon>
        <taxon>Bacillati</taxon>
        <taxon>Actinomycetota</taxon>
        <taxon>Actinomycetes</taxon>
        <taxon>Kitasatosporales</taxon>
        <taxon>Streptomycetaceae</taxon>
        <taxon>Streptomyces</taxon>
    </lineage>
</organism>
<dbReference type="OrthoDB" id="3869980at2"/>
<dbReference type="InterPro" id="IPR013325">
    <property type="entry name" value="RNA_pol_sigma_r2"/>
</dbReference>
<dbReference type="EMBL" id="CP023702">
    <property type="protein sequence ID" value="QEU72770.1"/>
    <property type="molecule type" value="Genomic_DNA"/>
</dbReference>
<dbReference type="Pfam" id="PF08281">
    <property type="entry name" value="Sigma70_r4_2"/>
    <property type="match status" value="1"/>
</dbReference>
<dbReference type="GO" id="GO:0006352">
    <property type="term" value="P:DNA-templated transcription initiation"/>
    <property type="evidence" value="ECO:0007669"/>
    <property type="project" value="InterPro"/>
</dbReference>
<dbReference type="RefSeq" id="WP_150488121.1">
    <property type="nucleotide sequence ID" value="NZ_BMUV01000001.1"/>
</dbReference>
<evidence type="ECO:0000259" key="7">
    <source>
        <dbReference type="PROSITE" id="PS50943"/>
    </source>
</evidence>
<dbReference type="Gene3D" id="1.10.10.10">
    <property type="entry name" value="Winged helix-like DNA-binding domain superfamily/Winged helix DNA-binding domain"/>
    <property type="match status" value="1"/>
</dbReference>
<evidence type="ECO:0000313" key="8">
    <source>
        <dbReference type="EMBL" id="QEU72770.1"/>
    </source>
</evidence>
<dbReference type="AlphaFoldDB" id="A0A5J6FD41"/>
<dbReference type="SUPFAM" id="SSF88946">
    <property type="entry name" value="Sigma2 domain of RNA polymerase sigma factors"/>
    <property type="match status" value="1"/>
</dbReference>